<dbReference type="EMBL" id="LJGP01000001">
    <property type="protein sequence ID" value="KWU04927.1"/>
    <property type="molecule type" value="Genomic_DNA"/>
</dbReference>
<dbReference type="RefSeq" id="WP_060461556.1">
    <property type="nucleotide sequence ID" value="NZ_AP025162.1"/>
</dbReference>
<keyword evidence="1" id="KW-1133">Transmembrane helix</keyword>
<organism evidence="2 3">
    <name type="scientific">Lactobacillus crispatus</name>
    <dbReference type="NCBI Taxonomy" id="47770"/>
    <lineage>
        <taxon>Bacteria</taxon>
        <taxon>Bacillati</taxon>
        <taxon>Bacillota</taxon>
        <taxon>Bacilli</taxon>
        <taxon>Lactobacillales</taxon>
        <taxon>Lactobacillaceae</taxon>
        <taxon>Lactobacillus</taxon>
    </lineage>
</organism>
<feature type="transmembrane region" description="Helical" evidence="1">
    <location>
        <begin position="103"/>
        <end position="122"/>
    </location>
</feature>
<dbReference type="NCBIfam" id="TIGR04370">
    <property type="entry name" value="glyco_rpt_poly"/>
    <property type="match status" value="1"/>
</dbReference>
<dbReference type="PATRIC" id="fig|47770.28.peg.8"/>
<feature type="transmembrane region" description="Helical" evidence="1">
    <location>
        <begin position="208"/>
        <end position="224"/>
    </location>
</feature>
<dbReference type="Proteomes" id="UP000067598">
    <property type="component" value="Unassembled WGS sequence"/>
</dbReference>
<evidence type="ECO:0000313" key="3">
    <source>
        <dbReference type="Proteomes" id="UP000067598"/>
    </source>
</evidence>
<comment type="caution">
    <text evidence="2">The sequence shown here is derived from an EMBL/GenBank/DDBJ whole genome shotgun (WGS) entry which is preliminary data.</text>
</comment>
<name>A0A109DGA7_9LACO</name>
<reference evidence="2 3" key="1">
    <citation type="journal article" date="2016" name="Microbiology (Mosc.)">
        <title>Comparison of Lactobacillus crispatus isolates from Lactobacillus-dominated vaginal microbiomes with isolates from microbiomes containing bacterial vaginosis-associated bacteria.</title>
        <authorList>
            <person name="Abdelmaksoud A.A."/>
            <person name="Koparde V.N."/>
            <person name="Sheth N.U."/>
            <person name="Serrano M.G."/>
            <person name="Glascock A.L."/>
            <person name="Fettweis J.M."/>
            <person name="Strauss Iii J.F."/>
            <person name="Buck G.A."/>
            <person name="Jefferson K.K."/>
        </authorList>
    </citation>
    <scope>NUCLEOTIDE SEQUENCE [LARGE SCALE GENOMIC DNA]</scope>
    <source>
        <strain evidence="2 3">VMC3</strain>
    </source>
</reference>
<dbReference type="AlphaFoldDB" id="A0A109DGA7"/>
<feature type="transmembrane region" description="Helical" evidence="1">
    <location>
        <begin position="236"/>
        <end position="255"/>
    </location>
</feature>
<feature type="transmembrane region" description="Helical" evidence="1">
    <location>
        <begin position="57"/>
        <end position="82"/>
    </location>
</feature>
<feature type="transmembrane region" description="Helical" evidence="1">
    <location>
        <begin position="408"/>
        <end position="424"/>
    </location>
</feature>
<keyword evidence="1" id="KW-0472">Membrane</keyword>
<evidence type="ECO:0008006" key="4">
    <source>
        <dbReference type="Google" id="ProtNLM"/>
    </source>
</evidence>
<feature type="transmembrane region" description="Helical" evidence="1">
    <location>
        <begin position="184"/>
        <end position="202"/>
    </location>
</feature>
<feature type="transmembrane region" description="Helical" evidence="1">
    <location>
        <begin position="155"/>
        <end position="175"/>
    </location>
</feature>
<gene>
    <name evidence="2" type="ORF">AEL95_00035</name>
</gene>
<protein>
    <recommendedName>
        <fullName evidence="4">Oligosaccharide repeat unit polymerase</fullName>
    </recommendedName>
</protein>
<accession>A0A109DGA7</accession>
<feature type="transmembrane region" description="Helical" evidence="1">
    <location>
        <begin position="384"/>
        <end position="402"/>
    </location>
</feature>
<proteinExistence type="predicted"/>
<evidence type="ECO:0000256" key="1">
    <source>
        <dbReference type="SAM" id="Phobius"/>
    </source>
</evidence>
<feature type="transmembrane region" description="Helical" evidence="1">
    <location>
        <begin position="349"/>
        <end position="372"/>
    </location>
</feature>
<evidence type="ECO:0000313" key="2">
    <source>
        <dbReference type="EMBL" id="KWU04927.1"/>
    </source>
</evidence>
<sequence length="430" mass="48952">MIFLTLSLVLLTLVAYYINNRSLVSPSILFCGGMTIASFIAWINQKTWNLELDIRTLLVITLGAVEFILVGYITNFIFNIIYSRTRTQKMVPYNGIPEYINKRFRSVLLIQLIILCVAIFTIRQTTGISNLMSAINYINYIQNGFIKGQINLPSYFGIILLFNNAAGMMAGYVFLENIIVKRKFDFILFSNLLLGLATPLLTGARGDSIVFLIALTILGYFIVKEQNNWNSANTKYVVVGIIGAILFVFIFEWSASLVGRNMENSNLGEYISTYMGAEIANLNEFIKNRSFPIKGEIFGQQTFVTILPTLSRVFQFTLPDYKLDIPFQILNGHNTGNVATMYYSWLYDFGYMGIGILTIVVSSIGEVCYKFAKQSNGFRIIKLIYSYIGALIALSFFSNRFFENLNVNFLYMIILWIVLKYILFRRGKNA</sequence>
<keyword evidence="1" id="KW-0812">Transmembrane</keyword>